<dbReference type="GO" id="GO:0015179">
    <property type="term" value="F:L-amino acid transmembrane transporter activity"/>
    <property type="evidence" value="ECO:0007669"/>
    <property type="project" value="TreeGrafter"/>
</dbReference>
<keyword evidence="3 5" id="KW-1133">Transmembrane helix</keyword>
<feature type="transmembrane region" description="Helical" evidence="5">
    <location>
        <begin position="190"/>
        <end position="216"/>
    </location>
</feature>
<evidence type="ECO:0000256" key="2">
    <source>
        <dbReference type="ARBA" id="ARBA00022692"/>
    </source>
</evidence>
<evidence type="ECO:0000256" key="6">
    <source>
        <dbReference type="SAM" id="SignalP"/>
    </source>
</evidence>
<feature type="domain" description="Amino acid transporter transmembrane" evidence="7">
    <location>
        <begin position="80"/>
        <end position="479"/>
    </location>
</feature>
<dbReference type="EMBL" id="HBIU01010221">
    <property type="protein sequence ID" value="CAE0625616.1"/>
    <property type="molecule type" value="Transcribed_RNA"/>
</dbReference>
<name>A0A6S9E4U8_HETAK</name>
<feature type="transmembrane region" description="Helical" evidence="5">
    <location>
        <begin position="313"/>
        <end position="334"/>
    </location>
</feature>
<feature type="transmembrane region" description="Helical" evidence="5">
    <location>
        <begin position="157"/>
        <end position="178"/>
    </location>
</feature>
<dbReference type="Pfam" id="PF01490">
    <property type="entry name" value="Aa_trans"/>
    <property type="match status" value="1"/>
</dbReference>
<feature type="transmembrane region" description="Helical" evidence="5">
    <location>
        <begin position="228"/>
        <end position="246"/>
    </location>
</feature>
<gene>
    <name evidence="8" type="ORF">HAKA00212_LOCUS4285</name>
</gene>
<comment type="subcellular location">
    <subcellularLocation>
        <location evidence="1">Membrane</location>
        <topology evidence="1">Multi-pass membrane protein</topology>
    </subcellularLocation>
</comment>
<keyword evidence="6" id="KW-0732">Signal</keyword>
<reference evidence="8" key="1">
    <citation type="submission" date="2021-01" db="EMBL/GenBank/DDBJ databases">
        <authorList>
            <person name="Corre E."/>
            <person name="Pelletier E."/>
            <person name="Niang G."/>
            <person name="Scheremetjew M."/>
            <person name="Finn R."/>
            <person name="Kale V."/>
            <person name="Holt S."/>
            <person name="Cochrane G."/>
            <person name="Meng A."/>
            <person name="Brown T."/>
            <person name="Cohen L."/>
        </authorList>
    </citation>
    <scope>NUCLEOTIDE SEQUENCE</scope>
    <source>
        <strain evidence="8">CCMP3107</strain>
    </source>
</reference>
<dbReference type="AlphaFoldDB" id="A0A6S9E4U8"/>
<evidence type="ECO:0000256" key="4">
    <source>
        <dbReference type="ARBA" id="ARBA00023136"/>
    </source>
</evidence>
<dbReference type="GO" id="GO:0016020">
    <property type="term" value="C:membrane"/>
    <property type="evidence" value="ECO:0007669"/>
    <property type="project" value="UniProtKB-SubCell"/>
</dbReference>
<feature type="transmembrane region" description="Helical" evidence="5">
    <location>
        <begin position="110"/>
        <end position="136"/>
    </location>
</feature>
<dbReference type="PANTHER" id="PTHR22950">
    <property type="entry name" value="AMINO ACID TRANSPORTER"/>
    <property type="match status" value="1"/>
</dbReference>
<feature type="transmembrane region" description="Helical" evidence="5">
    <location>
        <begin position="425"/>
        <end position="444"/>
    </location>
</feature>
<evidence type="ECO:0000256" key="1">
    <source>
        <dbReference type="ARBA" id="ARBA00004141"/>
    </source>
</evidence>
<organism evidence="8">
    <name type="scientific">Heterosigma akashiwo</name>
    <name type="common">Chromophytic alga</name>
    <name type="synonym">Heterosigma carterae</name>
    <dbReference type="NCBI Taxonomy" id="2829"/>
    <lineage>
        <taxon>Eukaryota</taxon>
        <taxon>Sar</taxon>
        <taxon>Stramenopiles</taxon>
        <taxon>Ochrophyta</taxon>
        <taxon>Raphidophyceae</taxon>
        <taxon>Chattonellales</taxon>
        <taxon>Chattonellaceae</taxon>
        <taxon>Heterosigma</taxon>
    </lineage>
</organism>
<keyword evidence="4 5" id="KW-0472">Membrane</keyword>
<feature type="chain" id="PRO_5030159542" description="Amino acid transporter transmembrane domain-containing protein" evidence="6">
    <location>
        <begin position="21"/>
        <end position="494"/>
    </location>
</feature>
<evidence type="ECO:0000256" key="5">
    <source>
        <dbReference type="SAM" id="Phobius"/>
    </source>
</evidence>
<evidence type="ECO:0000313" key="8">
    <source>
        <dbReference type="EMBL" id="CAE0625616.1"/>
    </source>
</evidence>
<feature type="transmembrane region" description="Helical" evidence="5">
    <location>
        <begin position="395"/>
        <end position="413"/>
    </location>
</feature>
<keyword evidence="2 5" id="KW-0812">Transmembrane</keyword>
<protein>
    <recommendedName>
        <fullName evidence="7">Amino acid transporter transmembrane domain-containing protein</fullName>
    </recommendedName>
</protein>
<feature type="signal peptide" evidence="6">
    <location>
        <begin position="1"/>
        <end position="20"/>
    </location>
</feature>
<feature type="transmembrane region" description="Helical" evidence="5">
    <location>
        <begin position="464"/>
        <end position="486"/>
    </location>
</feature>
<accession>A0A6S9E4U8</accession>
<feature type="transmembrane region" description="Helical" evidence="5">
    <location>
        <begin position="354"/>
        <end position="375"/>
    </location>
</feature>
<evidence type="ECO:0000256" key="3">
    <source>
        <dbReference type="ARBA" id="ARBA00022989"/>
    </source>
</evidence>
<dbReference type="InterPro" id="IPR013057">
    <property type="entry name" value="AA_transpt_TM"/>
</dbReference>
<feature type="transmembrane region" description="Helical" evidence="5">
    <location>
        <begin position="273"/>
        <end position="293"/>
    </location>
</feature>
<sequence length="494" mass="51512">MQSIMRHCLVLVLLLQLSFGFNFAAPNRVVKKFSLSNNPALVRGGAISSPSPPQAVSLNAAAAAATTQSKVEDTGSPIPASIFNLVKSIVGAGVLALPGGVAAFSDAPGAMAAAAGLTGAMGLLSAYCFSLIGRVCAAYDAKTYFDAWAKSISPKTAWLPAFACNFKTLIGCILYSIIIGDTASALAQTFGLPAVLAARTNILLLLTGGVIFPLCLLKNLKSLQFTSLLGIGGTVYTGVAMAIRLLDGSYRTGGRFAGSIPAQPSFNVKGGSMAQLSSLILVSMLSTAFIAHYNAPKFYHDLKEKSVPRYNKVVYASFACAILAFVSINAFGFLTFGGASLGFVLNNYSKADTLITLARVGIFCSILFGYPLVFVGLRDGMLSLAGISNPDSKTFFASSVGLLGFATLASLVLNNLGFVSSFGGALFGSMVIYIFPTLMMNAAIKDKTAKGEWEMTPQLQREQLLNSFICGLGVLLGGVGATVSVLKNFTKVLG</sequence>
<dbReference type="PANTHER" id="PTHR22950:SF652">
    <property type="entry name" value="TRANSMEMBRANE AMINO ACID TRANSPORTER FAMILY PROTEIN"/>
    <property type="match status" value="1"/>
</dbReference>
<proteinExistence type="predicted"/>
<evidence type="ECO:0000259" key="7">
    <source>
        <dbReference type="Pfam" id="PF01490"/>
    </source>
</evidence>